<dbReference type="STRING" id="51031.W2SK59"/>
<keyword evidence="4" id="KW-1185">Reference proteome</keyword>
<reference evidence="4" key="1">
    <citation type="journal article" date="2014" name="Nat. Genet.">
        <title>Genome of the human hookworm Necator americanus.</title>
        <authorList>
            <person name="Tang Y.T."/>
            <person name="Gao X."/>
            <person name="Rosa B.A."/>
            <person name="Abubucker S."/>
            <person name="Hallsworth-Pepin K."/>
            <person name="Martin J."/>
            <person name="Tyagi R."/>
            <person name="Heizer E."/>
            <person name="Zhang X."/>
            <person name="Bhonagiri-Palsikar V."/>
            <person name="Minx P."/>
            <person name="Warren W.C."/>
            <person name="Wang Q."/>
            <person name="Zhan B."/>
            <person name="Hotez P.J."/>
            <person name="Sternberg P.W."/>
            <person name="Dougall A."/>
            <person name="Gaze S.T."/>
            <person name="Mulvenna J."/>
            <person name="Sotillo J."/>
            <person name="Ranganathan S."/>
            <person name="Rabelo E.M."/>
            <person name="Wilson R.K."/>
            <person name="Felgner P.L."/>
            <person name="Bethony J."/>
            <person name="Hawdon J.M."/>
            <person name="Gasser R.B."/>
            <person name="Loukas A."/>
            <person name="Mitreva M."/>
        </authorList>
    </citation>
    <scope>NUCLEOTIDE SEQUENCE [LARGE SCALE GENOMIC DNA]</scope>
</reference>
<feature type="region of interest" description="Disordered" evidence="1">
    <location>
        <begin position="38"/>
        <end position="79"/>
    </location>
</feature>
<feature type="compositionally biased region" description="Polar residues" evidence="1">
    <location>
        <begin position="42"/>
        <end position="51"/>
    </location>
</feature>
<evidence type="ECO:0000313" key="3">
    <source>
        <dbReference type="EMBL" id="ETN70044.1"/>
    </source>
</evidence>
<keyword evidence="2" id="KW-0812">Transmembrane</keyword>
<organism evidence="3 4">
    <name type="scientific">Necator americanus</name>
    <name type="common">Human hookworm</name>
    <dbReference type="NCBI Taxonomy" id="51031"/>
    <lineage>
        <taxon>Eukaryota</taxon>
        <taxon>Metazoa</taxon>
        <taxon>Ecdysozoa</taxon>
        <taxon>Nematoda</taxon>
        <taxon>Chromadorea</taxon>
        <taxon>Rhabditida</taxon>
        <taxon>Rhabditina</taxon>
        <taxon>Rhabditomorpha</taxon>
        <taxon>Strongyloidea</taxon>
        <taxon>Ancylostomatidae</taxon>
        <taxon>Bunostominae</taxon>
        <taxon>Necator</taxon>
    </lineage>
</organism>
<dbReference type="AlphaFoldDB" id="W2SK59"/>
<keyword evidence="2" id="KW-0472">Membrane</keyword>
<keyword evidence="2" id="KW-1133">Transmembrane helix</keyword>
<gene>
    <name evidence="3" type="ORF">NECAME_00992</name>
</gene>
<evidence type="ECO:0000256" key="2">
    <source>
        <dbReference type="SAM" id="Phobius"/>
    </source>
</evidence>
<dbReference type="EMBL" id="KI669015">
    <property type="protein sequence ID" value="ETN70044.1"/>
    <property type="molecule type" value="Genomic_DNA"/>
</dbReference>
<evidence type="ECO:0000313" key="4">
    <source>
        <dbReference type="Proteomes" id="UP000053676"/>
    </source>
</evidence>
<dbReference type="Proteomes" id="UP000053676">
    <property type="component" value="Unassembled WGS sequence"/>
</dbReference>
<feature type="compositionally biased region" description="Basic and acidic residues" evidence="1">
    <location>
        <begin position="53"/>
        <end position="70"/>
    </location>
</feature>
<evidence type="ECO:0000256" key="1">
    <source>
        <dbReference type="SAM" id="MobiDB-lite"/>
    </source>
</evidence>
<dbReference type="KEGG" id="nai:NECAME_00992"/>
<name>W2SK59_NECAM</name>
<proteinExistence type="predicted"/>
<accession>W2SK59</accession>
<protein>
    <submittedName>
        <fullName evidence="3">Uncharacterized protein</fullName>
    </submittedName>
</protein>
<feature type="transmembrane region" description="Helical" evidence="2">
    <location>
        <begin position="118"/>
        <end position="137"/>
    </location>
</feature>
<sequence length="139" mass="15733">MDLQPVFSQRFGLIQTPQQLMFSWHAIVDALQQQNDAKESFSENGTDSDVNVNEDRLLTTDKKAKRRTVDREEDSTEDRVAKRREMVARMVARSREAEAVRRSYVGSLANQLGVNPTTVFAAGGALIFAVVVGYYTYKR</sequence>